<keyword evidence="14" id="KW-0413">Isomerase</keyword>
<keyword evidence="15" id="KW-1185">Reference proteome</keyword>
<evidence type="ECO:0000256" key="8">
    <source>
        <dbReference type="ARBA" id="ARBA00023002"/>
    </source>
</evidence>
<dbReference type="GO" id="GO:0009099">
    <property type="term" value="P:L-valine biosynthetic process"/>
    <property type="evidence" value="ECO:0007669"/>
    <property type="project" value="UniProtKB-UniRule"/>
</dbReference>
<evidence type="ECO:0000259" key="13">
    <source>
        <dbReference type="PROSITE" id="PS51851"/>
    </source>
</evidence>
<feature type="binding site" evidence="11">
    <location>
        <position position="205"/>
    </location>
    <ligand>
        <name>Mg(2+)</name>
        <dbReference type="ChEBI" id="CHEBI:18420"/>
        <label>1</label>
    </ligand>
</feature>
<dbReference type="Pfam" id="PF07991">
    <property type="entry name" value="KARI_N"/>
    <property type="match status" value="1"/>
</dbReference>
<dbReference type="InterPro" id="IPR013116">
    <property type="entry name" value="KARI_N"/>
</dbReference>
<dbReference type="PIRSF" id="PIRSF000116">
    <property type="entry name" value="IlvC_gammaproteo"/>
    <property type="match status" value="1"/>
</dbReference>
<evidence type="ECO:0000256" key="3">
    <source>
        <dbReference type="ARBA" id="ARBA00004885"/>
    </source>
</evidence>
<evidence type="ECO:0000256" key="7">
    <source>
        <dbReference type="ARBA" id="ARBA00022842"/>
    </source>
</evidence>
<accession>A0A5B9P5J2</accession>
<evidence type="ECO:0000256" key="1">
    <source>
        <dbReference type="ARBA" id="ARBA00001946"/>
    </source>
</evidence>
<gene>
    <name evidence="14" type="primary">ilvC_1</name>
    <name evidence="14" type="ORF">MFFC18_06200</name>
</gene>
<feature type="domain" description="KARI C-terminal knotted" evidence="13">
    <location>
        <begin position="197"/>
        <end position="339"/>
    </location>
</feature>
<dbReference type="UniPathway" id="UPA00049">
    <property type="reaction ID" value="UER00060"/>
</dbReference>
<evidence type="ECO:0000256" key="2">
    <source>
        <dbReference type="ARBA" id="ARBA00004864"/>
    </source>
</evidence>
<dbReference type="SUPFAM" id="SSF48179">
    <property type="entry name" value="6-phosphogluconate dehydrogenase C-terminal domain-like"/>
    <property type="match status" value="1"/>
</dbReference>
<dbReference type="InterPro" id="IPR013023">
    <property type="entry name" value="KARI"/>
</dbReference>
<dbReference type="InterPro" id="IPR036291">
    <property type="entry name" value="NAD(P)-bd_dom_sf"/>
</dbReference>
<dbReference type="Gene3D" id="6.10.240.10">
    <property type="match status" value="1"/>
</dbReference>
<dbReference type="NCBIfam" id="TIGR00465">
    <property type="entry name" value="ilvC"/>
    <property type="match status" value="1"/>
</dbReference>
<dbReference type="SUPFAM" id="SSF51735">
    <property type="entry name" value="NAD(P)-binding Rossmann-fold domains"/>
    <property type="match status" value="1"/>
</dbReference>
<evidence type="ECO:0000256" key="9">
    <source>
        <dbReference type="ARBA" id="ARBA00023304"/>
    </source>
</evidence>
<evidence type="ECO:0000313" key="14">
    <source>
        <dbReference type="EMBL" id="QEG20769.1"/>
    </source>
</evidence>
<dbReference type="GO" id="GO:0016853">
    <property type="term" value="F:isomerase activity"/>
    <property type="evidence" value="ECO:0007669"/>
    <property type="project" value="UniProtKB-KW"/>
</dbReference>
<feature type="domain" description="KARI N-terminal Rossmann" evidence="12">
    <location>
        <begin position="13"/>
        <end position="196"/>
    </location>
</feature>
<evidence type="ECO:0000259" key="12">
    <source>
        <dbReference type="PROSITE" id="PS51850"/>
    </source>
</evidence>
<proteinExistence type="inferred from homology"/>
<dbReference type="RefSeq" id="WP_202907558.1">
    <property type="nucleotide sequence ID" value="NZ_CP042912.1"/>
</dbReference>
<dbReference type="GO" id="GO:0009097">
    <property type="term" value="P:isoleucine biosynthetic process"/>
    <property type="evidence" value="ECO:0007669"/>
    <property type="project" value="UniProtKB-UniRule"/>
</dbReference>
<sequence>MESKRTDLFEEDMENVIYLDDDADLGVLKNKKVAIIGYGIQGRPQALCMRDSGLDLIIGIGDPSRSSWAAAKEDGFDPVTIDEATAAADLVYILLADPPQPEIYYQSIHDNLKPNCTLAFCHGFNVLYGAIKPPENVNVVLFVPNGPGHTVRQKYLDGSGIYGAISVEQDVTGNALDMVLALAKSVGSLRVGSVGVTFQQETEGDNFEEQVLYGGVIHLMKATFETMVAGGYPPHFAYAKAIRSLRTVVDVMDSIGIEEYISRRSSRTCEFAVRMSGPRVIDRDEIQNIFDETERGEFAANWMQEWALGMPRLHRMRRTGADSEMEKTGVEWREKFGEG</sequence>
<dbReference type="STRING" id="980251.GCA_001642875_03081"/>
<evidence type="ECO:0000256" key="10">
    <source>
        <dbReference type="NCBIfam" id="TIGR00465"/>
    </source>
</evidence>
<dbReference type="PANTHER" id="PTHR21371">
    <property type="entry name" value="KETOL-ACID REDUCTOISOMERASE, MITOCHONDRIAL"/>
    <property type="match status" value="1"/>
</dbReference>
<keyword evidence="5 11" id="KW-0028">Amino-acid biosynthesis</keyword>
<dbReference type="InterPro" id="IPR000506">
    <property type="entry name" value="KARI_C"/>
</dbReference>
<evidence type="ECO:0000256" key="11">
    <source>
        <dbReference type="PROSITE-ProRule" id="PRU01198"/>
    </source>
</evidence>
<evidence type="ECO:0000313" key="15">
    <source>
        <dbReference type="Proteomes" id="UP000322214"/>
    </source>
</evidence>
<comment type="similarity">
    <text evidence="4 11">Belongs to the ketol-acid reductoisomerase family.</text>
</comment>
<dbReference type="UniPathway" id="UPA00047">
    <property type="reaction ID" value="UER00056"/>
</dbReference>
<feature type="binding site" evidence="11">
    <location>
        <position position="209"/>
    </location>
    <ligand>
        <name>Mg(2+)</name>
        <dbReference type="ChEBI" id="CHEBI:18420"/>
        <label>1</label>
    </ligand>
</feature>
<dbReference type="GO" id="GO:0050661">
    <property type="term" value="F:NADP binding"/>
    <property type="evidence" value="ECO:0007669"/>
    <property type="project" value="InterPro"/>
</dbReference>
<dbReference type="AlphaFoldDB" id="A0A5B9P5J2"/>
<comment type="pathway">
    <text evidence="3">Amino-acid biosynthesis; L-isoleucine biosynthesis; L-isoleucine from 2-oxobutanoate: step 2/4.</text>
</comment>
<organism evidence="14 15">
    <name type="scientific">Mariniblastus fucicola</name>
    <dbReference type="NCBI Taxonomy" id="980251"/>
    <lineage>
        <taxon>Bacteria</taxon>
        <taxon>Pseudomonadati</taxon>
        <taxon>Planctomycetota</taxon>
        <taxon>Planctomycetia</taxon>
        <taxon>Pirellulales</taxon>
        <taxon>Pirellulaceae</taxon>
        <taxon>Mariniblastus</taxon>
    </lineage>
</organism>
<dbReference type="PROSITE" id="PS51850">
    <property type="entry name" value="KARI_N"/>
    <property type="match status" value="1"/>
</dbReference>
<evidence type="ECO:0000256" key="5">
    <source>
        <dbReference type="ARBA" id="ARBA00022605"/>
    </source>
</evidence>
<evidence type="ECO:0000256" key="4">
    <source>
        <dbReference type="ARBA" id="ARBA00010318"/>
    </source>
</evidence>
<dbReference type="PANTHER" id="PTHR21371:SF1">
    <property type="entry name" value="KETOL-ACID REDUCTOISOMERASE, MITOCHONDRIAL"/>
    <property type="match status" value="1"/>
</dbReference>
<dbReference type="GO" id="GO:0046872">
    <property type="term" value="F:metal ion binding"/>
    <property type="evidence" value="ECO:0007669"/>
    <property type="project" value="UniProtKB-UniRule"/>
</dbReference>
<name>A0A5B9P5J2_9BACT</name>
<protein>
    <recommendedName>
        <fullName evidence="10">Ketol-acid reductoisomerase</fullName>
        <ecNumber evidence="10">1.1.1.86</ecNumber>
    </recommendedName>
</protein>
<dbReference type="Proteomes" id="UP000322214">
    <property type="component" value="Chromosome"/>
</dbReference>
<reference evidence="14 15" key="1">
    <citation type="submission" date="2019-08" db="EMBL/GenBank/DDBJ databases">
        <title>Deep-cultivation of Planctomycetes and their phenomic and genomic characterization uncovers novel biology.</title>
        <authorList>
            <person name="Wiegand S."/>
            <person name="Jogler M."/>
            <person name="Boedeker C."/>
            <person name="Pinto D."/>
            <person name="Vollmers J."/>
            <person name="Rivas-Marin E."/>
            <person name="Kohn T."/>
            <person name="Peeters S.H."/>
            <person name="Heuer A."/>
            <person name="Rast P."/>
            <person name="Oberbeckmann S."/>
            <person name="Bunk B."/>
            <person name="Jeske O."/>
            <person name="Meyerdierks A."/>
            <person name="Storesund J.E."/>
            <person name="Kallscheuer N."/>
            <person name="Luecker S."/>
            <person name="Lage O.M."/>
            <person name="Pohl T."/>
            <person name="Merkel B.J."/>
            <person name="Hornburger P."/>
            <person name="Mueller R.-W."/>
            <person name="Bruemmer F."/>
            <person name="Labrenz M."/>
            <person name="Spormann A.M."/>
            <person name="Op den Camp H."/>
            <person name="Overmann J."/>
            <person name="Amann R."/>
            <person name="Jetten M.S.M."/>
            <person name="Mascher T."/>
            <person name="Medema M.H."/>
            <person name="Devos D.P."/>
            <person name="Kaster A.-K."/>
            <person name="Ovreas L."/>
            <person name="Rohde M."/>
            <person name="Galperin M.Y."/>
            <person name="Jogler C."/>
        </authorList>
    </citation>
    <scope>NUCLEOTIDE SEQUENCE [LARGE SCALE GENOMIC DNA]</scope>
    <source>
        <strain evidence="14 15">FC18</strain>
    </source>
</reference>
<comment type="pathway">
    <text evidence="2">Amino-acid biosynthesis; L-valine biosynthesis; L-valine from pyruvate: step 2/4.</text>
</comment>
<comment type="caution">
    <text evidence="11">Lacks conserved residue(s) required for the propagation of feature annotation.</text>
</comment>
<keyword evidence="9 11" id="KW-0100">Branched-chain amino acid biosynthesis</keyword>
<dbReference type="EMBL" id="CP042912">
    <property type="protein sequence ID" value="QEG20769.1"/>
    <property type="molecule type" value="Genomic_DNA"/>
</dbReference>
<feature type="binding site" evidence="11">
    <location>
        <position position="205"/>
    </location>
    <ligand>
        <name>Mg(2+)</name>
        <dbReference type="ChEBI" id="CHEBI:18420"/>
        <label>2</label>
    </ligand>
</feature>
<comment type="cofactor">
    <cofactor evidence="1">
        <name>Mg(2+)</name>
        <dbReference type="ChEBI" id="CHEBI:18420"/>
    </cofactor>
</comment>
<keyword evidence="7 11" id="KW-0460">Magnesium</keyword>
<dbReference type="KEGG" id="mff:MFFC18_06200"/>
<dbReference type="Pfam" id="PF01450">
    <property type="entry name" value="KARI_C"/>
    <property type="match status" value="1"/>
</dbReference>
<keyword evidence="6 11" id="KW-0479">Metal-binding</keyword>
<dbReference type="GO" id="GO:0004455">
    <property type="term" value="F:ketol-acid reductoisomerase activity"/>
    <property type="evidence" value="ECO:0007669"/>
    <property type="project" value="UniProtKB-UniRule"/>
</dbReference>
<evidence type="ECO:0000256" key="6">
    <source>
        <dbReference type="ARBA" id="ARBA00022723"/>
    </source>
</evidence>
<dbReference type="InterPro" id="IPR014359">
    <property type="entry name" value="KARI_prok"/>
</dbReference>
<dbReference type="InterPro" id="IPR008927">
    <property type="entry name" value="6-PGluconate_DH-like_C_sf"/>
</dbReference>
<dbReference type="Gene3D" id="3.40.50.720">
    <property type="entry name" value="NAD(P)-binding Rossmann-like Domain"/>
    <property type="match status" value="1"/>
</dbReference>
<keyword evidence="8 11" id="KW-0560">Oxidoreductase</keyword>
<dbReference type="PROSITE" id="PS51851">
    <property type="entry name" value="KARI_C"/>
    <property type="match status" value="1"/>
</dbReference>
<dbReference type="EC" id="1.1.1.86" evidence="10"/>